<dbReference type="EMBL" id="CM046397">
    <property type="protein sequence ID" value="KAI8535227.1"/>
    <property type="molecule type" value="Genomic_DNA"/>
</dbReference>
<accession>A0ACC0M3V2</accession>
<name>A0ACC0M3V2_RHOML</name>
<proteinExistence type="predicted"/>
<organism evidence="1 2">
    <name type="scientific">Rhododendron molle</name>
    <name type="common">Chinese azalea</name>
    <name type="synonym">Azalea mollis</name>
    <dbReference type="NCBI Taxonomy" id="49168"/>
    <lineage>
        <taxon>Eukaryota</taxon>
        <taxon>Viridiplantae</taxon>
        <taxon>Streptophyta</taxon>
        <taxon>Embryophyta</taxon>
        <taxon>Tracheophyta</taxon>
        <taxon>Spermatophyta</taxon>
        <taxon>Magnoliopsida</taxon>
        <taxon>eudicotyledons</taxon>
        <taxon>Gunneridae</taxon>
        <taxon>Pentapetalae</taxon>
        <taxon>asterids</taxon>
        <taxon>Ericales</taxon>
        <taxon>Ericaceae</taxon>
        <taxon>Ericoideae</taxon>
        <taxon>Rhodoreae</taxon>
        <taxon>Rhododendron</taxon>
    </lineage>
</organism>
<evidence type="ECO:0000313" key="2">
    <source>
        <dbReference type="Proteomes" id="UP001062846"/>
    </source>
</evidence>
<evidence type="ECO:0000313" key="1">
    <source>
        <dbReference type="EMBL" id="KAI8535227.1"/>
    </source>
</evidence>
<protein>
    <submittedName>
        <fullName evidence="1">Uncharacterized protein</fullName>
    </submittedName>
</protein>
<gene>
    <name evidence="1" type="ORF">RHMOL_Rhmol10G0157600</name>
</gene>
<comment type="caution">
    <text evidence="1">The sequence shown here is derived from an EMBL/GenBank/DDBJ whole genome shotgun (WGS) entry which is preliminary data.</text>
</comment>
<sequence>MQMHTFSVCLDWLFSPPHALPCPQLQLLFPQAASSSISSITPPSFSSLPTTRIINSRSFVARKPTAPSSQPLHANSPKIESTTLFGNDDDASDDVGGDDNREEDDSDLSGGMGLLSVDRSSGDDDIEIEIEEIRKNSRRIRSRIPIDVSLQTVWNILTEYEKLADFIPGLAVSQVLERRGNFVRLFQNSRQQAMFNRRQFRLGREKVQIGQQNLAFGLIFNAKGTIDCYEKPLENLPSGHRREIEFKMIEGDFKVFEGKWSIEQVTFFINAGF</sequence>
<keyword evidence="2" id="KW-1185">Reference proteome</keyword>
<dbReference type="Proteomes" id="UP001062846">
    <property type="component" value="Chromosome 10"/>
</dbReference>
<reference evidence="1" key="1">
    <citation type="submission" date="2022-02" db="EMBL/GenBank/DDBJ databases">
        <title>Plant Genome Project.</title>
        <authorList>
            <person name="Zhang R.-G."/>
        </authorList>
    </citation>
    <scope>NUCLEOTIDE SEQUENCE</scope>
    <source>
        <strain evidence="1">AT1</strain>
    </source>
</reference>